<name>A0ABU0JNJ6_HATLI</name>
<dbReference type="Pfam" id="PF08000">
    <property type="entry name" value="bPH_1"/>
    <property type="match status" value="1"/>
</dbReference>
<evidence type="ECO:0000313" key="2">
    <source>
        <dbReference type="EMBL" id="MDQ0478635.1"/>
    </source>
</evidence>
<evidence type="ECO:0000313" key="3">
    <source>
        <dbReference type="Proteomes" id="UP001224418"/>
    </source>
</evidence>
<proteinExistence type="predicted"/>
<dbReference type="Proteomes" id="UP001224418">
    <property type="component" value="Unassembled WGS sequence"/>
</dbReference>
<dbReference type="InterPro" id="IPR037063">
    <property type="entry name" value="PHb_sf"/>
</dbReference>
<dbReference type="PANTHER" id="PTHR35796">
    <property type="entry name" value="HYPOTHETICAL CYTOSOLIC PROTEIN"/>
    <property type="match status" value="1"/>
</dbReference>
<reference evidence="2 3" key="1">
    <citation type="submission" date="2023-07" db="EMBL/GenBank/DDBJ databases">
        <title>Genomic Encyclopedia of Type Strains, Phase IV (KMG-IV): sequencing the most valuable type-strain genomes for metagenomic binning, comparative biology and taxonomic classification.</title>
        <authorList>
            <person name="Goeker M."/>
        </authorList>
    </citation>
    <scope>NUCLEOTIDE SEQUENCE [LARGE SCALE GENOMIC DNA]</scope>
    <source>
        <strain evidence="2 3">DSM 1400</strain>
    </source>
</reference>
<keyword evidence="3" id="KW-1185">Reference proteome</keyword>
<dbReference type="RefSeq" id="WP_111944207.1">
    <property type="nucleotide sequence ID" value="NZ_BAAACJ010000008.1"/>
</dbReference>
<organism evidence="2 3">
    <name type="scientific">Hathewaya limosa</name>
    <name type="common">Clostridium limosum</name>
    <dbReference type="NCBI Taxonomy" id="1536"/>
    <lineage>
        <taxon>Bacteria</taxon>
        <taxon>Bacillati</taxon>
        <taxon>Bacillota</taxon>
        <taxon>Clostridia</taxon>
        <taxon>Eubacteriales</taxon>
        <taxon>Clostridiaceae</taxon>
        <taxon>Hathewaya</taxon>
    </lineage>
</organism>
<feature type="domain" description="Bacterial Pleckstrin homology" evidence="1">
    <location>
        <begin position="2"/>
        <end position="123"/>
    </location>
</feature>
<sequence>MGLFSGLMGHASEVSSEDIQQEYIRILANNEIVERAYKLIRDVMIFTNKRLILIDKQGVTAKKIEYLSIPYRSIERFSVETVGHFDLDAELNIWVRGMEEPITKEFNSSLDIYEVQSVLAKYI</sequence>
<evidence type="ECO:0000259" key="1">
    <source>
        <dbReference type="Pfam" id="PF08000"/>
    </source>
</evidence>
<dbReference type="InterPro" id="IPR012544">
    <property type="entry name" value="PHb"/>
</dbReference>
<dbReference type="EMBL" id="JAUSWN010000002">
    <property type="protein sequence ID" value="MDQ0478635.1"/>
    <property type="molecule type" value="Genomic_DNA"/>
</dbReference>
<dbReference type="Gene3D" id="2.30.29.50">
    <property type="entry name" value="Bacterial Pleckstrin homology domain"/>
    <property type="match status" value="1"/>
</dbReference>
<protein>
    <recommendedName>
        <fullName evidence="1">Bacterial Pleckstrin homology domain-containing protein</fullName>
    </recommendedName>
</protein>
<dbReference type="SUPFAM" id="SSF50729">
    <property type="entry name" value="PH domain-like"/>
    <property type="match status" value="1"/>
</dbReference>
<comment type="caution">
    <text evidence="2">The sequence shown here is derived from an EMBL/GenBank/DDBJ whole genome shotgun (WGS) entry which is preliminary data.</text>
</comment>
<gene>
    <name evidence="2" type="ORF">QOZ93_000344</name>
</gene>
<dbReference type="CDD" id="cd13225">
    <property type="entry name" value="PH-like_bacteria"/>
    <property type="match status" value="1"/>
</dbReference>
<dbReference type="PANTHER" id="PTHR35796:SF3">
    <property type="entry name" value="BHLH DOMAIN-CONTAINING PROTEIN"/>
    <property type="match status" value="1"/>
</dbReference>
<accession>A0ABU0JNJ6</accession>